<accession>A0A6G1GJH7</accession>
<evidence type="ECO:0000313" key="3">
    <source>
        <dbReference type="Proteomes" id="UP000800041"/>
    </source>
</evidence>
<keyword evidence="3" id="KW-1185">Reference proteome</keyword>
<sequence>MSTKPLQSSSFPVHHYHQTSLPPSIPITPGTNHPLPSPCLHKFNRYKQQPFAIPSNPSMQSRIMPRLCLLINSASTILTCLTIDQ</sequence>
<dbReference type="Proteomes" id="UP000800041">
    <property type="component" value="Unassembled WGS sequence"/>
</dbReference>
<dbReference type="EMBL" id="ML977216">
    <property type="protein sequence ID" value="KAF1980878.1"/>
    <property type="molecule type" value="Genomic_DNA"/>
</dbReference>
<evidence type="ECO:0000313" key="2">
    <source>
        <dbReference type="EMBL" id="KAF1980878.1"/>
    </source>
</evidence>
<dbReference type="AlphaFoldDB" id="A0A6G1GJH7"/>
<protein>
    <submittedName>
        <fullName evidence="2">Uncharacterized protein</fullName>
    </submittedName>
</protein>
<feature type="region of interest" description="Disordered" evidence="1">
    <location>
        <begin position="1"/>
        <end position="38"/>
    </location>
</feature>
<reference evidence="2" key="1">
    <citation type="journal article" date="2020" name="Stud. Mycol.">
        <title>101 Dothideomycetes genomes: a test case for predicting lifestyles and emergence of pathogens.</title>
        <authorList>
            <person name="Haridas S."/>
            <person name="Albert R."/>
            <person name="Binder M."/>
            <person name="Bloem J."/>
            <person name="Labutti K."/>
            <person name="Salamov A."/>
            <person name="Andreopoulos B."/>
            <person name="Baker S."/>
            <person name="Barry K."/>
            <person name="Bills G."/>
            <person name="Bluhm B."/>
            <person name="Cannon C."/>
            <person name="Castanera R."/>
            <person name="Culley D."/>
            <person name="Daum C."/>
            <person name="Ezra D."/>
            <person name="Gonzalez J."/>
            <person name="Henrissat B."/>
            <person name="Kuo A."/>
            <person name="Liang C."/>
            <person name="Lipzen A."/>
            <person name="Lutzoni F."/>
            <person name="Magnuson J."/>
            <person name="Mondo S."/>
            <person name="Nolan M."/>
            <person name="Ohm R."/>
            <person name="Pangilinan J."/>
            <person name="Park H.-J."/>
            <person name="Ramirez L."/>
            <person name="Alfaro M."/>
            <person name="Sun H."/>
            <person name="Tritt A."/>
            <person name="Yoshinaga Y."/>
            <person name="Zwiers L.-H."/>
            <person name="Turgeon B."/>
            <person name="Goodwin S."/>
            <person name="Spatafora J."/>
            <person name="Crous P."/>
            <person name="Grigoriev I."/>
        </authorList>
    </citation>
    <scope>NUCLEOTIDE SEQUENCE</scope>
    <source>
        <strain evidence="2">CBS 113979</strain>
    </source>
</reference>
<name>A0A6G1GJH7_9PEZI</name>
<feature type="compositionally biased region" description="Polar residues" evidence="1">
    <location>
        <begin position="1"/>
        <end position="11"/>
    </location>
</feature>
<gene>
    <name evidence="2" type="ORF">K402DRAFT_399070</name>
</gene>
<evidence type="ECO:0000256" key="1">
    <source>
        <dbReference type="SAM" id="MobiDB-lite"/>
    </source>
</evidence>
<proteinExistence type="predicted"/>
<organism evidence="2 3">
    <name type="scientific">Aulographum hederae CBS 113979</name>
    <dbReference type="NCBI Taxonomy" id="1176131"/>
    <lineage>
        <taxon>Eukaryota</taxon>
        <taxon>Fungi</taxon>
        <taxon>Dikarya</taxon>
        <taxon>Ascomycota</taxon>
        <taxon>Pezizomycotina</taxon>
        <taxon>Dothideomycetes</taxon>
        <taxon>Pleosporomycetidae</taxon>
        <taxon>Aulographales</taxon>
        <taxon>Aulographaceae</taxon>
    </lineage>
</organism>